<organism evidence="2 3">
    <name type="scientific">Anguilla anguilla</name>
    <name type="common">European freshwater eel</name>
    <name type="synonym">Muraena anguilla</name>
    <dbReference type="NCBI Taxonomy" id="7936"/>
    <lineage>
        <taxon>Eukaryota</taxon>
        <taxon>Metazoa</taxon>
        <taxon>Chordata</taxon>
        <taxon>Craniata</taxon>
        <taxon>Vertebrata</taxon>
        <taxon>Euteleostomi</taxon>
        <taxon>Actinopterygii</taxon>
        <taxon>Neopterygii</taxon>
        <taxon>Teleostei</taxon>
        <taxon>Anguilliformes</taxon>
        <taxon>Anguillidae</taxon>
        <taxon>Anguilla</taxon>
    </lineage>
</organism>
<gene>
    <name evidence="2" type="ORF">ANANG_G00116580</name>
</gene>
<feature type="signal peptide" evidence="1">
    <location>
        <begin position="1"/>
        <end position="22"/>
    </location>
</feature>
<evidence type="ECO:0000313" key="3">
    <source>
        <dbReference type="Proteomes" id="UP001044222"/>
    </source>
</evidence>
<sequence>MLSDKHQVILVLLLCCYRDVRTRVTPGKQRQTDPVVTNLDTYSTHCYWVGDNMSKSKGDALYQLNAQRESWCRVEADSKFWTPTERRHFSCHLQTTYNFKSPHAQRPDQRSSWIGGVVRLPERKHFEENNWTHLV</sequence>
<keyword evidence="3" id="KW-1185">Reference proteome</keyword>
<accession>A0A9D3MFI7</accession>
<dbReference type="AlphaFoldDB" id="A0A9D3MFI7"/>
<reference evidence="2" key="1">
    <citation type="submission" date="2021-01" db="EMBL/GenBank/DDBJ databases">
        <title>A chromosome-scale assembly of European eel, Anguilla anguilla.</title>
        <authorList>
            <person name="Henkel C."/>
            <person name="Jong-Raadsen S.A."/>
            <person name="Dufour S."/>
            <person name="Weltzien F.-A."/>
            <person name="Palstra A.P."/>
            <person name="Pelster B."/>
            <person name="Spaink H.P."/>
            <person name="Van Den Thillart G.E."/>
            <person name="Jansen H."/>
            <person name="Zahm M."/>
            <person name="Klopp C."/>
            <person name="Cedric C."/>
            <person name="Louis A."/>
            <person name="Berthelot C."/>
            <person name="Parey E."/>
            <person name="Roest Crollius H."/>
            <person name="Montfort J."/>
            <person name="Robinson-Rechavi M."/>
            <person name="Bucao C."/>
            <person name="Bouchez O."/>
            <person name="Gislard M."/>
            <person name="Lluch J."/>
            <person name="Milhes M."/>
            <person name="Lampietro C."/>
            <person name="Lopez Roques C."/>
            <person name="Donnadieu C."/>
            <person name="Braasch I."/>
            <person name="Desvignes T."/>
            <person name="Postlethwait J."/>
            <person name="Bobe J."/>
            <person name="Guiguen Y."/>
            <person name="Dirks R."/>
        </authorList>
    </citation>
    <scope>NUCLEOTIDE SEQUENCE</scope>
    <source>
        <strain evidence="2">Tag_6206</strain>
        <tissue evidence="2">Liver</tissue>
    </source>
</reference>
<dbReference type="EMBL" id="JAFIRN010000006">
    <property type="protein sequence ID" value="KAG5846588.1"/>
    <property type="molecule type" value="Genomic_DNA"/>
</dbReference>
<keyword evidence="1" id="KW-0732">Signal</keyword>
<proteinExistence type="predicted"/>
<feature type="chain" id="PRO_5039555793" evidence="1">
    <location>
        <begin position="23"/>
        <end position="135"/>
    </location>
</feature>
<evidence type="ECO:0000256" key="1">
    <source>
        <dbReference type="SAM" id="SignalP"/>
    </source>
</evidence>
<name>A0A9D3MFI7_ANGAN</name>
<protein>
    <submittedName>
        <fullName evidence="2">Uncharacterized protein</fullName>
    </submittedName>
</protein>
<comment type="caution">
    <text evidence="2">The sequence shown here is derived from an EMBL/GenBank/DDBJ whole genome shotgun (WGS) entry which is preliminary data.</text>
</comment>
<evidence type="ECO:0000313" key="2">
    <source>
        <dbReference type="EMBL" id="KAG5846588.1"/>
    </source>
</evidence>
<dbReference type="Proteomes" id="UP001044222">
    <property type="component" value="Unassembled WGS sequence"/>
</dbReference>